<name>Q2XNX4_ALLCE</name>
<reference evidence="1" key="1">
    <citation type="submission" date="2005-10" db="EMBL/GenBank/DDBJ databases">
        <title>Comparative Sequence and Genetic Analyses of the Asparagus, Onion, and Rice Genomes Reveal Similar Structures, But No Microsynteny.</title>
        <authorList>
            <person name="Jernej J."/>
            <person name="Suzuki G."/>
            <person name="McCallum J."/>
            <person name="Cheung F."/>
            <person name="Arbogast T."/>
            <person name="Tallon L.J."/>
            <person name="Smith S."/>
            <person name="Utterback T."/>
            <person name="Havey M.J."/>
            <person name="Town C.D."/>
        </authorList>
    </citation>
    <scope>NUCLEOTIDE SEQUENCE</scope>
</reference>
<dbReference type="EMBL" id="DQ273272">
    <property type="protein sequence ID" value="ABB55298.1"/>
    <property type="molecule type" value="Genomic_DNA"/>
</dbReference>
<protein>
    <submittedName>
        <fullName evidence="1">Uncharacterized protein</fullName>
    </submittedName>
</protein>
<gene>
    <name evidence="1" type="ORF">11.t00007</name>
</gene>
<proteinExistence type="predicted"/>
<dbReference type="AlphaFoldDB" id="Q2XNX4"/>
<sequence>MALLDQGRVISGGEYRPDFLRRPKNKVLQPIVSDFYAPSLGCRTGNAERGMQVENYLVVEIVTRSKPLGEPKQIAGRRTSKTSHTSTPNVIQAEPYVYAEWHPGRAIRQRRTSSRPSHMFMPNDIQAEPHIQVTSDRSCVGDEVETEVRTCARLKLVISRMSAPYGPPSEGGGSSSGSIRVREYKRCWLNVIVEPLGCGSRTKLVIEVVR</sequence>
<organism evidence="1">
    <name type="scientific">Allium cepa</name>
    <name type="common">Onion</name>
    <dbReference type="NCBI Taxonomy" id="4679"/>
    <lineage>
        <taxon>Eukaryota</taxon>
        <taxon>Viridiplantae</taxon>
        <taxon>Streptophyta</taxon>
        <taxon>Embryophyta</taxon>
        <taxon>Tracheophyta</taxon>
        <taxon>Spermatophyta</taxon>
        <taxon>Magnoliopsida</taxon>
        <taxon>Liliopsida</taxon>
        <taxon>Asparagales</taxon>
        <taxon>Amaryllidaceae</taxon>
        <taxon>Allioideae</taxon>
        <taxon>Allieae</taxon>
        <taxon>Allium</taxon>
    </lineage>
</organism>
<evidence type="ECO:0000313" key="1">
    <source>
        <dbReference type="EMBL" id="ABB55298.1"/>
    </source>
</evidence>
<accession>Q2XNX4</accession>